<dbReference type="PROSITE" id="PS50893">
    <property type="entry name" value="ABC_TRANSPORTER_2"/>
    <property type="match status" value="1"/>
</dbReference>
<dbReference type="InterPro" id="IPR003593">
    <property type="entry name" value="AAA+_ATPase"/>
</dbReference>
<dbReference type="PANTHER" id="PTHR45772">
    <property type="entry name" value="CONSERVED COMPONENT OF ABC TRANSPORTER FOR NATURAL AMINO ACIDS-RELATED"/>
    <property type="match status" value="1"/>
</dbReference>
<dbReference type="CDD" id="cd03219">
    <property type="entry name" value="ABC_Mj1267_LivG_branched"/>
    <property type="match status" value="1"/>
</dbReference>
<reference evidence="5" key="1">
    <citation type="journal article" date="2014" name="Front. Microbiol.">
        <title>High frequency of phylogenetically diverse reductive dehalogenase-homologous genes in deep subseafloor sedimentary metagenomes.</title>
        <authorList>
            <person name="Kawai M."/>
            <person name="Futagami T."/>
            <person name="Toyoda A."/>
            <person name="Takaki Y."/>
            <person name="Nishi S."/>
            <person name="Hori S."/>
            <person name="Arai W."/>
            <person name="Tsubouchi T."/>
            <person name="Morono Y."/>
            <person name="Uchiyama I."/>
            <person name="Ito T."/>
            <person name="Fujiyama A."/>
            <person name="Inagaki F."/>
            <person name="Takami H."/>
        </authorList>
    </citation>
    <scope>NUCLEOTIDE SEQUENCE</scope>
    <source>
        <strain evidence="5">Expedition CK06-06</strain>
    </source>
</reference>
<feature type="domain" description="ABC transporter" evidence="4">
    <location>
        <begin position="5"/>
        <end position="237"/>
    </location>
</feature>
<evidence type="ECO:0000256" key="3">
    <source>
        <dbReference type="ARBA" id="ARBA00022840"/>
    </source>
</evidence>
<name>X1IY74_9ZZZZ</name>
<sequence>MASILEIKNVSKNFGGIRAVRNCSLKIERGKISGLIGPNGAGKTTLFNLITGFYEMDSGEVLFKSEKVQPGSQTHEIFLKGIYRSFQITREFHQITVLENLLAVPPEQDGEKIWMNWFRPDRVRKQENRNIEKALDILKFLELDKKAGDYAGNLAGGERKLLELGRMMMVEPELVLLDEPEAGVPPAMQGKINEYIKTISREKEITFFVVEHDMNVIMKLCNPIIVMVDGAYLTEGT</sequence>
<evidence type="ECO:0000259" key="4">
    <source>
        <dbReference type="PROSITE" id="PS50893"/>
    </source>
</evidence>
<dbReference type="Pfam" id="PF00005">
    <property type="entry name" value="ABC_tran"/>
    <property type="match status" value="1"/>
</dbReference>
<dbReference type="GO" id="GO:0016887">
    <property type="term" value="F:ATP hydrolysis activity"/>
    <property type="evidence" value="ECO:0007669"/>
    <property type="project" value="InterPro"/>
</dbReference>
<evidence type="ECO:0000313" key="5">
    <source>
        <dbReference type="EMBL" id="GAH71024.1"/>
    </source>
</evidence>
<dbReference type="SMART" id="SM00382">
    <property type="entry name" value="AAA"/>
    <property type="match status" value="1"/>
</dbReference>
<keyword evidence="1" id="KW-0813">Transport</keyword>
<proteinExistence type="predicted"/>
<keyword evidence="2" id="KW-0547">Nucleotide-binding</keyword>
<dbReference type="AlphaFoldDB" id="X1IY74"/>
<dbReference type="InterPro" id="IPR003439">
    <property type="entry name" value="ABC_transporter-like_ATP-bd"/>
</dbReference>
<organism evidence="5">
    <name type="scientific">marine sediment metagenome</name>
    <dbReference type="NCBI Taxonomy" id="412755"/>
    <lineage>
        <taxon>unclassified sequences</taxon>
        <taxon>metagenomes</taxon>
        <taxon>ecological metagenomes</taxon>
    </lineage>
</organism>
<dbReference type="InterPro" id="IPR017871">
    <property type="entry name" value="ABC_transporter-like_CS"/>
</dbReference>
<feature type="non-terminal residue" evidence="5">
    <location>
        <position position="237"/>
    </location>
</feature>
<dbReference type="Gene3D" id="3.40.50.300">
    <property type="entry name" value="P-loop containing nucleotide triphosphate hydrolases"/>
    <property type="match status" value="1"/>
</dbReference>
<dbReference type="GO" id="GO:0005886">
    <property type="term" value="C:plasma membrane"/>
    <property type="evidence" value="ECO:0007669"/>
    <property type="project" value="TreeGrafter"/>
</dbReference>
<accession>X1IY74</accession>
<dbReference type="InterPro" id="IPR027417">
    <property type="entry name" value="P-loop_NTPase"/>
</dbReference>
<comment type="caution">
    <text evidence="5">The sequence shown here is derived from an EMBL/GenBank/DDBJ whole genome shotgun (WGS) entry which is preliminary data.</text>
</comment>
<keyword evidence="3" id="KW-0067">ATP-binding</keyword>
<protein>
    <recommendedName>
        <fullName evidence="4">ABC transporter domain-containing protein</fullName>
    </recommendedName>
</protein>
<evidence type="ECO:0000256" key="1">
    <source>
        <dbReference type="ARBA" id="ARBA00022448"/>
    </source>
</evidence>
<dbReference type="EMBL" id="BARU01028470">
    <property type="protein sequence ID" value="GAH71024.1"/>
    <property type="molecule type" value="Genomic_DNA"/>
</dbReference>
<dbReference type="InterPro" id="IPR051120">
    <property type="entry name" value="ABC_AA/LPS_Transport"/>
</dbReference>
<evidence type="ECO:0000256" key="2">
    <source>
        <dbReference type="ARBA" id="ARBA00022741"/>
    </source>
</evidence>
<dbReference type="PANTHER" id="PTHR45772:SF9">
    <property type="entry name" value="CONSERVED COMPONENT OF ABC TRANSPORTER FOR NATURAL AMINO ACIDS"/>
    <property type="match status" value="1"/>
</dbReference>
<gene>
    <name evidence="5" type="ORF">S03H2_45439</name>
</gene>
<dbReference type="SUPFAM" id="SSF52540">
    <property type="entry name" value="P-loop containing nucleoside triphosphate hydrolases"/>
    <property type="match status" value="1"/>
</dbReference>
<dbReference type="PROSITE" id="PS00211">
    <property type="entry name" value="ABC_TRANSPORTER_1"/>
    <property type="match status" value="1"/>
</dbReference>
<dbReference type="GO" id="GO:0005524">
    <property type="term" value="F:ATP binding"/>
    <property type="evidence" value="ECO:0007669"/>
    <property type="project" value="UniProtKB-KW"/>
</dbReference>